<evidence type="ECO:0000313" key="1">
    <source>
        <dbReference type="EMBL" id="EYC22837.1"/>
    </source>
</evidence>
<accession>A0A016V728</accession>
<dbReference type="AlphaFoldDB" id="A0A016V728"/>
<reference evidence="2" key="1">
    <citation type="journal article" date="2015" name="Nat. Genet.">
        <title>The genome and transcriptome of the zoonotic hookworm Ancylostoma ceylanicum identify infection-specific gene families.</title>
        <authorList>
            <person name="Schwarz E.M."/>
            <person name="Hu Y."/>
            <person name="Antoshechkin I."/>
            <person name="Miller M.M."/>
            <person name="Sternberg P.W."/>
            <person name="Aroian R.V."/>
        </authorList>
    </citation>
    <scope>NUCLEOTIDE SEQUENCE</scope>
    <source>
        <strain evidence="2">HY135</strain>
    </source>
</reference>
<proteinExistence type="predicted"/>
<protein>
    <submittedName>
        <fullName evidence="1">Uncharacterized protein</fullName>
    </submittedName>
</protein>
<sequence>MRGGPDTGNIEKLAHGTFIPNHAVQEECTLIATIMRRRLFVAEFIQRPGASGNTDRNDCIDVSEALFETIPQGNFLKRRSRWLEDLTLIPSDALRRVSEILLKM</sequence>
<keyword evidence="2" id="KW-1185">Reference proteome</keyword>
<evidence type="ECO:0000313" key="2">
    <source>
        <dbReference type="Proteomes" id="UP000024635"/>
    </source>
</evidence>
<dbReference type="EMBL" id="JARK01001352">
    <property type="protein sequence ID" value="EYC22837.1"/>
    <property type="molecule type" value="Genomic_DNA"/>
</dbReference>
<organism evidence="1 2">
    <name type="scientific">Ancylostoma ceylanicum</name>
    <dbReference type="NCBI Taxonomy" id="53326"/>
    <lineage>
        <taxon>Eukaryota</taxon>
        <taxon>Metazoa</taxon>
        <taxon>Ecdysozoa</taxon>
        <taxon>Nematoda</taxon>
        <taxon>Chromadorea</taxon>
        <taxon>Rhabditida</taxon>
        <taxon>Rhabditina</taxon>
        <taxon>Rhabditomorpha</taxon>
        <taxon>Strongyloidea</taxon>
        <taxon>Ancylostomatidae</taxon>
        <taxon>Ancylostomatinae</taxon>
        <taxon>Ancylostoma</taxon>
    </lineage>
</organism>
<dbReference type="Proteomes" id="UP000024635">
    <property type="component" value="Unassembled WGS sequence"/>
</dbReference>
<name>A0A016V728_9BILA</name>
<comment type="caution">
    <text evidence="1">The sequence shown here is derived from an EMBL/GenBank/DDBJ whole genome shotgun (WGS) entry which is preliminary data.</text>
</comment>
<gene>
    <name evidence="1" type="primary">Acey_s0016.g2978</name>
    <name evidence="1" type="ORF">Y032_0016g2978</name>
</gene>